<dbReference type="GO" id="GO:0052621">
    <property type="term" value="F:diguanylate cyclase activity"/>
    <property type="evidence" value="ECO:0007669"/>
    <property type="project" value="UniProtKB-EC"/>
</dbReference>
<feature type="transmembrane region" description="Helical" evidence="1">
    <location>
        <begin position="100"/>
        <end position="119"/>
    </location>
</feature>
<feature type="transmembrane region" description="Helical" evidence="1">
    <location>
        <begin position="69"/>
        <end position="88"/>
    </location>
</feature>
<dbReference type="Pfam" id="PF00990">
    <property type="entry name" value="GGDEF"/>
    <property type="match status" value="1"/>
</dbReference>
<keyword evidence="1" id="KW-0472">Membrane</keyword>
<dbReference type="SMART" id="SM00267">
    <property type="entry name" value="GGDEF"/>
    <property type="match status" value="1"/>
</dbReference>
<evidence type="ECO:0000313" key="3">
    <source>
        <dbReference type="EMBL" id="MFJ5445426.1"/>
    </source>
</evidence>
<dbReference type="PANTHER" id="PTHR46663:SF2">
    <property type="entry name" value="GGDEF DOMAIN-CONTAINING PROTEIN"/>
    <property type="match status" value="1"/>
</dbReference>
<feature type="transmembrane region" description="Helical" evidence="1">
    <location>
        <begin position="125"/>
        <end position="145"/>
    </location>
</feature>
<feature type="transmembrane region" description="Helical" evidence="1">
    <location>
        <begin position="177"/>
        <end position="197"/>
    </location>
</feature>
<dbReference type="InterPro" id="IPR052163">
    <property type="entry name" value="DGC-Regulatory_Protein"/>
</dbReference>
<feature type="transmembrane region" description="Helical" evidence="1">
    <location>
        <begin position="43"/>
        <end position="63"/>
    </location>
</feature>
<dbReference type="InterPro" id="IPR000160">
    <property type="entry name" value="GGDEF_dom"/>
</dbReference>
<dbReference type="CDD" id="cd01949">
    <property type="entry name" value="GGDEF"/>
    <property type="match status" value="1"/>
</dbReference>
<dbReference type="PANTHER" id="PTHR46663">
    <property type="entry name" value="DIGUANYLATE CYCLASE DGCT-RELATED"/>
    <property type="match status" value="1"/>
</dbReference>
<dbReference type="EMBL" id="JBIWXY010000001">
    <property type="protein sequence ID" value="MFJ5445426.1"/>
    <property type="molecule type" value="Genomic_DNA"/>
</dbReference>
<keyword evidence="1" id="KW-0812">Transmembrane</keyword>
<proteinExistence type="predicted"/>
<dbReference type="InterPro" id="IPR043128">
    <property type="entry name" value="Rev_trsase/Diguanyl_cyclase"/>
</dbReference>
<dbReference type="Proteomes" id="UP001617669">
    <property type="component" value="Unassembled WGS sequence"/>
</dbReference>
<evidence type="ECO:0000259" key="2">
    <source>
        <dbReference type="PROSITE" id="PS50887"/>
    </source>
</evidence>
<sequence>MPISQNLLWSASLRKWTLNFENERLEALYQLHAISSLRRHSRLALVVGAVMTMLYGLLDPLFVKPEAFVHVWYIRTMTVMLFFAVFWLSFYRHFLKYNQLFLAVVSLFGGIGLLAQVSYMPVAAINFYYTGLVVMVFWTYTFSGLRFFNSTLVGIVLLIVFNIMFLLFSALPVLQVLIYDVFLLSANIVGGFASYVAEKQSRELFLREKDLDNERQRQQERALHDRLTGLPNRELLLDRIEQAINFSTRNDQVCAGLFIDLDKFKPINDTYGHLIGDIVLKEVATRLKYTVREADTLARLGGDEFFVLARDIGSPEAAGILAEKLKRQFLAPIILDGLPPIRDLSASIGICVFPYRDVSAVDVIRRADHAMYDAKRESRREPA</sequence>
<dbReference type="SUPFAM" id="SSF55073">
    <property type="entry name" value="Nucleotide cyclase"/>
    <property type="match status" value="1"/>
</dbReference>
<keyword evidence="4" id="KW-1185">Reference proteome</keyword>
<comment type="caution">
    <text evidence="3">The sequence shown here is derived from an EMBL/GenBank/DDBJ whole genome shotgun (WGS) entry which is preliminary data.</text>
</comment>
<keyword evidence="3" id="KW-0548">Nucleotidyltransferase</keyword>
<reference evidence="3 4" key="1">
    <citation type="submission" date="2024-11" db="EMBL/GenBank/DDBJ databases">
        <authorList>
            <person name="Kaparullina E.N."/>
            <person name="Delegan Y.A."/>
            <person name="Doronina N.V."/>
        </authorList>
    </citation>
    <scope>NUCLEOTIDE SEQUENCE [LARGE SCALE GENOMIC DNA]</scope>
    <source>
        <strain evidence="3 4">7sh_L</strain>
    </source>
</reference>
<feature type="transmembrane region" description="Helical" evidence="1">
    <location>
        <begin position="152"/>
        <end position="171"/>
    </location>
</feature>
<keyword evidence="1" id="KW-1133">Transmembrane helix</keyword>
<name>A0ABW8GJ75_9PROT</name>
<keyword evidence="3" id="KW-0808">Transferase</keyword>
<organism evidence="3 4">
    <name type="scientific">Methylobacillus methanolivorans</name>
    <dbReference type="NCBI Taxonomy" id="1848927"/>
    <lineage>
        <taxon>Bacteria</taxon>
        <taxon>Pseudomonadati</taxon>
        <taxon>Pseudomonadota</taxon>
        <taxon>Betaproteobacteria</taxon>
        <taxon>Nitrosomonadales</taxon>
        <taxon>Methylophilaceae</taxon>
        <taxon>Methylobacillus</taxon>
    </lineage>
</organism>
<dbReference type="InterPro" id="IPR029787">
    <property type="entry name" value="Nucleotide_cyclase"/>
</dbReference>
<evidence type="ECO:0000313" key="4">
    <source>
        <dbReference type="Proteomes" id="UP001617669"/>
    </source>
</evidence>
<dbReference type="RefSeq" id="WP_400879696.1">
    <property type="nucleotide sequence ID" value="NZ_JBIWXY010000001.1"/>
</dbReference>
<dbReference type="EC" id="2.7.7.65" evidence="3"/>
<protein>
    <submittedName>
        <fullName evidence="3">Diguanylate cyclase domain-containing protein</fullName>
        <ecNumber evidence="3">2.7.7.65</ecNumber>
    </submittedName>
</protein>
<gene>
    <name evidence="3" type="ORF">ACIKP9_04225</name>
</gene>
<accession>A0ABW8GJ75</accession>
<dbReference type="Gene3D" id="3.30.70.270">
    <property type="match status" value="1"/>
</dbReference>
<dbReference type="NCBIfam" id="TIGR00254">
    <property type="entry name" value="GGDEF"/>
    <property type="match status" value="1"/>
</dbReference>
<dbReference type="PROSITE" id="PS50887">
    <property type="entry name" value="GGDEF"/>
    <property type="match status" value="1"/>
</dbReference>
<evidence type="ECO:0000256" key="1">
    <source>
        <dbReference type="SAM" id="Phobius"/>
    </source>
</evidence>
<feature type="domain" description="GGDEF" evidence="2">
    <location>
        <begin position="252"/>
        <end position="383"/>
    </location>
</feature>